<name>A0A1A9X5P9_9MUSC</name>
<accession>A0A1A9X5P9</accession>
<protein>
    <submittedName>
        <fullName evidence="1">Uncharacterized protein</fullName>
    </submittedName>
</protein>
<reference evidence="1" key="2">
    <citation type="submission" date="2020-05" db="UniProtKB">
        <authorList>
            <consortium name="EnsemblMetazoa"/>
        </authorList>
    </citation>
    <scope>IDENTIFICATION</scope>
    <source>
        <strain evidence="1">IAEA</strain>
    </source>
</reference>
<sequence>MLLFEENALDFHVTLRFGYMNVYYILHGRLCLNRKSHLHSRLRLHRKLRLHSKLRLHGKLRLPRKLRLHGKLRLPRKLRLHGKLQLHSNLDLHINSRRYCSNLNIEIIYECFGIYK</sequence>
<reference evidence="2" key="1">
    <citation type="submission" date="2014-03" db="EMBL/GenBank/DDBJ databases">
        <authorList>
            <person name="Aksoy S."/>
            <person name="Warren W."/>
            <person name="Wilson R.K."/>
        </authorList>
    </citation>
    <scope>NUCLEOTIDE SEQUENCE [LARGE SCALE GENOMIC DNA]</scope>
    <source>
        <strain evidence="2">IAEA</strain>
    </source>
</reference>
<keyword evidence="2" id="KW-1185">Reference proteome</keyword>
<dbReference type="EnsemblMetazoa" id="GBRI045130-RA">
    <property type="protein sequence ID" value="GBRI045130-PA"/>
    <property type="gene ID" value="GBRI045130"/>
</dbReference>
<dbReference type="AlphaFoldDB" id="A0A1A9X5P9"/>
<proteinExistence type="predicted"/>
<dbReference type="VEuPathDB" id="VectorBase:GBRI045130"/>
<dbReference type="Proteomes" id="UP000091820">
    <property type="component" value="Unassembled WGS sequence"/>
</dbReference>
<organism evidence="1 2">
    <name type="scientific">Glossina brevipalpis</name>
    <dbReference type="NCBI Taxonomy" id="37001"/>
    <lineage>
        <taxon>Eukaryota</taxon>
        <taxon>Metazoa</taxon>
        <taxon>Ecdysozoa</taxon>
        <taxon>Arthropoda</taxon>
        <taxon>Hexapoda</taxon>
        <taxon>Insecta</taxon>
        <taxon>Pterygota</taxon>
        <taxon>Neoptera</taxon>
        <taxon>Endopterygota</taxon>
        <taxon>Diptera</taxon>
        <taxon>Brachycera</taxon>
        <taxon>Muscomorpha</taxon>
        <taxon>Hippoboscoidea</taxon>
        <taxon>Glossinidae</taxon>
        <taxon>Glossina</taxon>
    </lineage>
</organism>
<evidence type="ECO:0000313" key="2">
    <source>
        <dbReference type="Proteomes" id="UP000091820"/>
    </source>
</evidence>
<evidence type="ECO:0000313" key="1">
    <source>
        <dbReference type="EnsemblMetazoa" id="GBRI045130-PA"/>
    </source>
</evidence>